<gene>
    <name evidence="2" type="ORF">Thimo_0086</name>
</gene>
<keyword evidence="3" id="KW-1185">Reference proteome</keyword>
<protein>
    <submittedName>
        <fullName evidence="2">Tfp pilus assembly protein PilP</fullName>
    </submittedName>
</protein>
<organism evidence="2 3">
    <name type="scientific">Thioflavicoccus mobilis 8321</name>
    <dbReference type="NCBI Taxonomy" id="765912"/>
    <lineage>
        <taxon>Bacteria</taxon>
        <taxon>Pseudomonadati</taxon>
        <taxon>Pseudomonadota</taxon>
        <taxon>Gammaproteobacteria</taxon>
        <taxon>Chromatiales</taxon>
        <taxon>Chromatiaceae</taxon>
        <taxon>Thioflavicoccus</taxon>
    </lineage>
</organism>
<dbReference type="EMBL" id="CP003051">
    <property type="protein sequence ID" value="AGA88961.1"/>
    <property type="molecule type" value="Genomic_DNA"/>
</dbReference>
<dbReference type="PATRIC" id="fig|765912.4.peg.84"/>
<feature type="region of interest" description="Disordered" evidence="1">
    <location>
        <begin position="59"/>
        <end position="90"/>
    </location>
</feature>
<evidence type="ECO:0000256" key="1">
    <source>
        <dbReference type="SAM" id="MobiDB-lite"/>
    </source>
</evidence>
<dbReference type="PIRSF" id="PIRSF016481">
    <property type="entry name" value="Pilus_assembly_PilP"/>
    <property type="match status" value="1"/>
</dbReference>
<evidence type="ECO:0000313" key="2">
    <source>
        <dbReference type="EMBL" id="AGA88961.1"/>
    </source>
</evidence>
<dbReference type="HOGENOM" id="CLU_109321_1_0_6"/>
<sequence length="171" mass="19199">MTPSRAFIAAVMLFGLHGCGSTNLPELEKYAEAIRARPPGPIEPLPEIEPVETFAYSPQDRRSPFEHLKEQDDAPRDSSGLAPDPLRRKEELERYPLDSLRMVGTLRREDGHWALIQTKDGILHRVGVGNYLGQNNGQITLITEDEVQLTEIVSDRMGGWRERQAAIGLDQ</sequence>
<dbReference type="STRING" id="765912.Thimo_0086"/>
<dbReference type="Gene3D" id="2.30.30.830">
    <property type="match status" value="1"/>
</dbReference>
<dbReference type="RefSeq" id="WP_015279111.1">
    <property type="nucleotide sequence ID" value="NC_019940.1"/>
</dbReference>
<dbReference type="Pfam" id="PF04351">
    <property type="entry name" value="PilP"/>
    <property type="match status" value="1"/>
</dbReference>
<evidence type="ECO:0000313" key="3">
    <source>
        <dbReference type="Proteomes" id="UP000010816"/>
    </source>
</evidence>
<reference evidence="2 3" key="1">
    <citation type="submission" date="2011-09" db="EMBL/GenBank/DDBJ databases">
        <title>Complete sequence of chromosome of Thioflavicoccus mobilis 8321.</title>
        <authorList>
            <consortium name="US DOE Joint Genome Institute"/>
            <person name="Lucas S."/>
            <person name="Han J."/>
            <person name="Lapidus A."/>
            <person name="Cheng J.-F."/>
            <person name="Goodwin L."/>
            <person name="Pitluck S."/>
            <person name="Peters L."/>
            <person name="Ovchinnikova G."/>
            <person name="Lu M."/>
            <person name="Detter J.C."/>
            <person name="Han C."/>
            <person name="Tapia R."/>
            <person name="Land M."/>
            <person name="Hauser L."/>
            <person name="Kyrpides N."/>
            <person name="Ivanova N."/>
            <person name="Pagani I."/>
            <person name="Vogl K."/>
            <person name="Liu Z."/>
            <person name="Imhoff J."/>
            <person name="Thiel V."/>
            <person name="Frigaard N.-U."/>
            <person name="Bryant D."/>
            <person name="Woyke T."/>
        </authorList>
    </citation>
    <scope>NUCLEOTIDE SEQUENCE [LARGE SCALE GENOMIC DNA]</scope>
    <source>
        <strain evidence="2 3">8321</strain>
    </source>
</reference>
<accession>L0GSK6</accession>
<dbReference type="Proteomes" id="UP000010816">
    <property type="component" value="Chromosome"/>
</dbReference>
<feature type="compositionally biased region" description="Basic and acidic residues" evidence="1">
    <location>
        <begin position="59"/>
        <end position="76"/>
    </location>
</feature>
<dbReference type="InterPro" id="IPR007446">
    <property type="entry name" value="PilP"/>
</dbReference>
<proteinExistence type="predicted"/>
<dbReference type="OrthoDB" id="5296580at2"/>
<dbReference type="KEGG" id="tmb:Thimo_0086"/>
<dbReference type="AlphaFoldDB" id="L0GSK6"/>
<dbReference type="eggNOG" id="COG3168">
    <property type="taxonomic scope" value="Bacteria"/>
</dbReference>
<name>L0GSK6_9GAMM</name>